<dbReference type="EMBL" id="SCEB01001498">
    <property type="protein sequence ID" value="RXM96683.1"/>
    <property type="molecule type" value="Genomic_DNA"/>
</dbReference>
<keyword evidence="3" id="KW-1185">Reference proteome</keyword>
<comment type="caution">
    <text evidence="2">The sequence shown here is derived from an EMBL/GenBank/DDBJ whole genome shotgun (WGS) entry which is preliminary data.</text>
</comment>
<feature type="compositionally biased region" description="Basic and acidic residues" evidence="1">
    <location>
        <begin position="104"/>
        <end position="114"/>
    </location>
</feature>
<accession>A0A662YL08</accession>
<protein>
    <submittedName>
        <fullName evidence="2">Uncharacterized protein</fullName>
    </submittedName>
</protein>
<dbReference type="AlphaFoldDB" id="A0A662YL08"/>
<reference evidence="2 3" key="1">
    <citation type="submission" date="2019-01" db="EMBL/GenBank/DDBJ databases">
        <title>Draft Genome and Complete Hox-Cluster Characterization of the Sterlet Sturgeon (Acipenser ruthenus).</title>
        <authorList>
            <person name="Wei Q."/>
        </authorList>
    </citation>
    <scope>NUCLEOTIDE SEQUENCE [LARGE SCALE GENOMIC DNA]</scope>
    <source>
        <strain evidence="2">WHYD16114868_AA</strain>
        <tissue evidence="2">Blood</tissue>
    </source>
</reference>
<feature type="compositionally biased region" description="Polar residues" evidence="1">
    <location>
        <begin position="9"/>
        <end position="23"/>
    </location>
</feature>
<evidence type="ECO:0000256" key="1">
    <source>
        <dbReference type="SAM" id="MobiDB-lite"/>
    </source>
</evidence>
<proteinExistence type="predicted"/>
<evidence type="ECO:0000313" key="2">
    <source>
        <dbReference type="EMBL" id="RXM96683.1"/>
    </source>
</evidence>
<name>A0A662YL08_ACIRT</name>
<gene>
    <name evidence="2" type="ORF">EOD39_15385</name>
</gene>
<dbReference type="Proteomes" id="UP000289886">
    <property type="component" value="Unassembled WGS sequence"/>
</dbReference>
<sequence>MPRPHTKRMSQSLTGSEQNTAITENGEEPLEVVKKRRFKQKAAELPDGRALQVHNSKPVLTGRLQAPARAPVPHNAGEENTVEGGPGAVQDSPLAESQPPEKVVAGEREEAAETGAKELEGAAEELTLGAAQLGWHSERLAERLMVELRGCLSPRLREVLREELSRGTEQRQCSLFPGMIVSPAVGEGGEGVERIEAHY</sequence>
<evidence type="ECO:0000313" key="3">
    <source>
        <dbReference type="Proteomes" id="UP000289886"/>
    </source>
</evidence>
<feature type="region of interest" description="Disordered" evidence="1">
    <location>
        <begin position="1"/>
        <end position="114"/>
    </location>
</feature>
<organism evidence="2 3">
    <name type="scientific">Acipenser ruthenus</name>
    <name type="common">Sterlet sturgeon</name>
    <dbReference type="NCBI Taxonomy" id="7906"/>
    <lineage>
        <taxon>Eukaryota</taxon>
        <taxon>Metazoa</taxon>
        <taxon>Chordata</taxon>
        <taxon>Craniata</taxon>
        <taxon>Vertebrata</taxon>
        <taxon>Euteleostomi</taxon>
        <taxon>Actinopterygii</taxon>
        <taxon>Chondrostei</taxon>
        <taxon>Acipenseriformes</taxon>
        <taxon>Acipenseridae</taxon>
        <taxon>Acipenser</taxon>
    </lineage>
</organism>